<keyword evidence="2" id="KW-1185">Reference proteome</keyword>
<dbReference type="EMBL" id="BTRK01000003">
    <property type="protein sequence ID" value="GMR42252.1"/>
    <property type="molecule type" value="Genomic_DNA"/>
</dbReference>
<accession>A0AAN4ZPX0</accession>
<proteinExistence type="predicted"/>
<comment type="caution">
    <text evidence="1">The sequence shown here is derived from an EMBL/GenBank/DDBJ whole genome shotgun (WGS) entry which is preliminary data.</text>
</comment>
<evidence type="ECO:0000313" key="1">
    <source>
        <dbReference type="EMBL" id="GMR42252.1"/>
    </source>
</evidence>
<dbReference type="Proteomes" id="UP001328107">
    <property type="component" value="Unassembled WGS sequence"/>
</dbReference>
<reference evidence="2" key="1">
    <citation type="submission" date="2022-10" db="EMBL/GenBank/DDBJ databases">
        <title>Genome assembly of Pristionchus species.</title>
        <authorList>
            <person name="Yoshida K."/>
            <person name="Sommer R.J."/>
        </authorList>
    </citation>
    <scope>NUCLEOTIDE SEQUENCE [LARGE SCALE GENOMIC DNA]</scope>
    <source>
        <strain evidence="2">RS5460</strain>
    </source>
</reference>
<gene>
    <name evidence="1" type="ORF">PMAYCL1PPCAC_12447</name>
</gene>
<dbReference type="AlphaFoldDB" id="A0AAN4ZPX0"/>
<protein>
    <submittedName>
        <fullName evidence="1">Uncharacterized protein</fullName>
    </submittedName>
</protein>
<evidence type="ECO:0000313" key="2">
    <source>
        <dbReference type="Proteomes" id="UP001328107"/>
    </source>
</evidence>
<name>A0AAN4ZPX0_9BILA</name>
<organism evidence="1 2">
    <name type="scientific">Pristionchus mayeri</name>
    <dbReference type="NCBI Taxonomy" id="1317129"/>
    <lineage>
        <taxon>Eukaryota</taxon>
        <taxon>Metazoa</taxon>
        <taxon>Ecdysozoa</taxon>
        <taxon>Nematoda</taxon>
        <taxon>Chromadorea</taxon>
        <taxon>Rhabditida</taxon>
        <taxon>Rhabditina</taxon>
        <taxon>Diplogasteromorpha</taxon>
        <taxon>Diplogasteroidea</taxon>
        <taxon>Neodiplogasteridae</taxon>
        <taxon>Pristionchus</taxon>
    </lineage>
</organism>
<sequence>MLHLPLRIVTSVGVDARPSRPSDPFLFKTSSEPTISELHTLGVDERTAPRKASVFSLTNENGKIATLTLFKKAFRLGRT</sequence>